<sequence length="611" mass="67518">MQTPKVRRSSSEAAPLKVSPRPKVIRQLKTTPDSDSPTSSNQTGRVARKERIPAVVSERRSPRGPVTELPKKSPSKVSQLESQVAQLQSNLSEAKEQLSSSETLKQQALQDAEEFRKQVSALTLELDESKKKFEEISGLEKAQAVDAQKISEEKEKEWEARFNALQNHHSADFAALGSAMDEIHRLKSQLEIAARAAPGETKNSEEVVVAHTKSLEEQLEETFSLVEDMKKQLKECQDSEAHARASASETLLQLETARTAVEALQLEGVKSAEAYNALASELEESKGQIKSLEELVGKLKADLRENSSGENGKVDDEMKTFKEQIESLKSEVELLRTAQETAVVERHEEQISSAVQLHSAAELVEQVKSESTRKEADLEAELSAVKSQVAELTASLMDKETELQCVIEENEALNSKMGTATSGQKEFQMEKELKELTEAVADLKANLMDKETEFQNILEENETLKLELKKKETDLGKANRSTLSELDAARTAEREAVAKLESFKDEAERSGKRASRVAEQLGAAQAANVEMEAELRKIKVQSDQWRKAAEVAASMLSDGSLAERNGSVEGKFSPLNNRANGSPGDSDEDALKKRNGNVLKKFGLSWKKNHK</sequence>
<dbReference type="Gramene" id="Kaladp0071s0234.2.v1.1">
    <property type="protein sequence ID" value="Kaladp0071s0234.2.v1.1"/>
    <property type="gene ID" value="Kaladp0071s0234.v1.1"/>
</dbReference>
<dbReference type="InterPro" id="IPR029688">
    <property type="entry name" value="ICR"/>
</dbReference>
<feature type="region of interest" description="Disordered" evidence="4">
    <location>
        <begin position="557"/>
        <end position="594"/>
    </location>
</feature>
<dbReference type="Gramene" id="Kaladp0071s0234.3.v1.1">
    <property type="protein sequence ID" value="Kaladp0071s0234.3.v1.1"/>
    <property type="gene ID" value="Kaladp0071s0234.v1.1"/>
</dbReference>
<dbReference type="EnsemblPlants" id="Kaladp0071s0234.2.v1.1">
    <property type="protein sequence ID" value="Kaladp0071s0234.2.v1.1"/>
    <property type="gene ID" value="Kaladp0071s0234.v1.1"/>
</dbReference>
<reference evidence="5" key="1">
    <citation type="submission" date="2021-01" db="UniProtKB">
        <authorList>
            <consortium name="EnsemblPlants"/>
        </authorList>
    </citation>
    <scope>IDENTIFICATION</scope>
</reference>
<dbReference type="EnsemblPlants" id="Kaladp0071s0234.3.v1.1">
    <property type="protein sequence ID" value="Kaladp0071s0234.3.v1.1"/>
    <property type="gene ID" value="Kaladp0071s0234.v1.1"/>
</dbReference>
<feature type="coiled-coil region" evidence="3">
    <location>
        <begin position="275"/>
        <end position="338"/>
    </location>
</feature>
<organism evidence="5 6">
    <name type="scientific">Kalanchoe fedtschenkoi</name>
    <name type="common">Lavender scallops</name>
    <name type="synonym">South American air plant</name>
    <dbReference type="NCBI Taxonomy" id="63787"/>
    <lineage>
        <taxon>Eukaryota</taxon>
        <taxon>Viridiplantae</taxon>
        <taxon>Streptophyta</taxon>
        <taxon>Embryophyta</taxon>
        <taxon>Tracheophyta</taxon>
        <taxon>Spermatophyta</taxon>
        <taxon>Magnoliopsida</taxon>
        <taxon>eudicotyledons</taxon>
        <taxon>Gunneridae</taxon>
        <taxon>Pentapetalae</taxon>
        <taxon>Saxifragales</taxon>
        <taxon>Crassulaceae</taxon>
        <taxon>Kalanchoe</taxon>
    </lineage>
</organism>
<evidence type="ECO:0000256" key="1">
    <source>
        <dbReference type="ARBA" id="ARBA00009778"/>
    </source>
</evidence>
<comment type="similarity">
    <text evidence="1">Belongs to the ICR family.</text>
</comment>
<name>A0A7N0ULQ4_KALFE</name>
<evidence type="ECO:0000313" key="5">
    <source>
        <dbReference type="EnsemblPlants" id="Kaladp0071s0234.1.v1.1"/>
    </source>
</evidence>
<dbReference type="Gramene" id="Kaladp0071s0234.1.v1.1">
    <property type="protein sequence ID" value="Kaladp0071s0234.1.v1.1"/>
    <property type="gene ID" value="Kaladp0071s0234.v1.1"/>
</dbReference>
<protein>
    <recommendedName>
        <fullName evidence="7">Interactor of constitutive active ROPs 3</fullName>
    </recommendedName>
</protein>
<feature type="compositionally biased region" description="Polar residues" evidence="4">
    <location>
        <begin position="75"/>
        <end position="84"/>
    </location>
</feature>
<keyword evidence="6" id="KW-1185">Reference proteome</keyword>
<keyword evidence="2 3" id="KW-0175">Coiled coil</keyword>
<feature type="compositionally biased region" description="Low complexity" evidence="4">
    <location>
        <begin position="30"/>
        <end position="40"/>
    </location>
</feature>
<feature type="coiled-coil region" evidence="3">
    <location>
        <begin position="375"/>
        <end position="481"/>
    </location>
</feature>
<feature type="region of interest" description="Disordered" evidence="4">
    <location>
        <begin position="1"/>
        <end position="84"/>
    </location>
</feature>
<accession>A0A7N0ULQ4</accession>
<evidence type="ECO:0000256" key="2">
    <source>
        <dbReference type="ARBA" id="ARBA00023054"/>
    </source>
</evidence>
<dbReference type="OMA" id="ERDMACQ"/>
<evidence type="ECO:0000256" key="4">
    <source>
        <dbReference type="SAM" id="MobiDB-lite"/>
    </source>
</evidence>
<evidence type="ECO:0000313" key="6">
    <source>
        <dbReference type="Proteomes" id="UP000594263"/>
    </source>
</evidence>
<proteinExistence type="inferred from homology"/>
<dbReference type="AlphaFoldDB" id="A0A7N0ULQ4"/>
<dbReference type="EnsemblPlants" id="Kaladp0071s0234.1.v1.1">
    <property type="protein sequence ID" value="Kaladp0071s0234.1.v1.1"/>
    <property type="gene ID" value="Kaladp0071s0234.v1.1"/>
</dbReference>
<feature type="compositionally biased region" description="Basic and acidic residues" evidence="4">
    <location>
        <begin position="47"/>
        <end position="61"/>
    </location>
</feature>
<dbReference type="Proteomes" id="UP000594263">
    <property type="component" value="Unplaced"/>
</dbReference>
<dbReference type="PANTHER" id="PTHR34224">
    <property type="entry name" value="INTERACTOR OF CONSTITUTIVE ACTIVE ROPS 2, CHLOROPLASTIC-RELATED"/>
    <property type="match status" value="1"/>
</dbReference>
<evidence type="ECO:0000256" key="3">
    <source>
        <dbReference type="SAM" id="Coils"/>
    </source>
</evidence>
<evidence type="ECO:0008006" key="7">
    <source>
        <dbReference type="Google" id="ProtNLM"/>
    </source>
</evidence>
<dbReference type="PANTHER" id="PTHR34224:SF18">
    <property type="entry name" value="INTERACTOR OF CONSTITUTIVE ACTIVE ROPS 3"/>
    <property type="match status" value="1"/>
</dbReference>